<accession>A0A2N8TD95</accession>
<keyword evidence="3" id="KW-1185">Reference proteome</keyword>
<proteinExistence type="predicted"/>
<dbReference type="RefSeq" id="WP_102913663.1">
    <property type="nucleotide sequence ID" value="NZ_POUC01000565.1"/>
</dbReference>
<feature type="region of interest" description="Disordered" evidence="1">
    <location>
        <begin position="66"/>
        <end position="129"/>
    </location>
</feature>
<protein>
    <submittedName>
        <fullName evidence="2">Uncharacterized protein</fullName>
    </submittedName>
</protein>
<evidence type="ECO:0000313" key="3">
    <source>
        <dbReference type="Proteomes" id="UP000235943"/>
    </source>
</evidence>
<name>A0A2N8TD95_9ACTN</name>
<sequence>MKTIGGRRLANREDLIEHTGYSRATLSNLWRDRAANGHPEPETVDGVMHWDVDVWDEWFAEFNKQRRNQDRPQGGRVIDRSGDPDEELTPAEQARVLGLDGSAVRHYKKTPPPGWPDPVRIEPLPGGGEREYRTRRQLWDWHDSTHRAGMSGRPARTGPDPRIEQAAQALAAQPGRKAGEVAADLAAEHGGSVHTWKRIITQARKEPGQQDG</sequence>
<dbReference type="EMBL" id="POUC01000565">
    <property type="protein sequence ID" value="PNG16924.1"/>
    <property type="molecule type" value="Genomic_DNA"/>
</dbReference>
<gene>
    <name evidence="2" type="ORF">C1J00_39315</name>
</gene>
<dbReference type="AlphaFoldDB" id="A0A2N8TD95"/>
<evidence type="ECO:0000256" key="1">
    <source>
        <dbReference type="SAM" id="MobiDB-lite"/>
    </source>
</evidence>
<dbReference type="OrthoDB" id="3473309at2"/>
<organism evidence="2 3">
    <name type="scientific">Streptomyces cahuitamycinicus</name>
    <dbReference type="NCBI Taxonomy" id="2070367"/>
    <lineage>
        <taxon>Bacteria</taxon>
        <taxon>Bacillati</taxon>
        <taxon>Actinomycetota</taxon>
        <taxon>Actinomycetes</taxon>
        <taxon>Kitasatosporales</taxon>
        <taxon>Streptomycetaceae</taxon>
        <taxon>Streptomyces</taxon>
    </lineage>
</organism>
<comment type="caution">
    <text evidence="2">The sequence shown here is derived from an EMBL/GenBank/DDBJ whole genome shotgun (WGS) entry which is preliminary data.</text>
</comment>
<reference evidence="2 3" key="1">
    <citation type="submission" date="2018-01" db="EMBL/GenBank/DDBJ databases">
        <title>Draft genome sequence of Streptomyces sp. 13K301.</title>
        <authorList>
            <person name="Sahin N."/>
            <person name="Saygin H."/>
            <person name="Ay H."/>
        </authorList>
    </citation>
    <scope>NUCLEOTIDE SEQUENCE [LARGE SCALE GENOMIC DNA]</scope>
    <source>
        <strain evidence="2 3">13K301</strain>
    </source>
</reference>
<evidence type="ECO:0000313" key="2">
    <source>
        <dbReference type="EMBL" id="PNG16924.1"/>
    </source>
</evidence>
<dbReference type="Proteomes" id="UP000235943">
    <property type="component" value="Unassembled WGS sequence"/>
</dbReference>